<proteinExistence type="predicted"/>
<keyword evidence="4 7" id="KW-0503">Monooxygenase</keyword>
<dbReference type="InterPro" id="IPR036661">
    <property type="entry name" value="Luciferase-like_sf"/>
</dbReference>
<dbReference type="RefSeq" id="WP_172245539.1">
    <property type="nucleotide sequence ID" value="NZ_BMDD01000004.1"/>
</dbReference>
<dbReference type="Gene3D" id="3.20.20.30">
    <property type="entry name" value="Luciferase-like domain"/>
    <property type="match status" value="1"/>
</dbReference>
<reference evidence="8" key="1">
    <citation type="journal article" date="2019" name="Int. J. Syst. Evol. Microbiol.">
        <title>The Global Catalogue of Microorganisms (GCM) 10K type strain sequencing project: providing services to taxonomists for standard genome sequencing and annotation.</title>
        <authorList>
            <consortium name="The Broad Institute Genomics Platform"/>
            <consortium name="The Broad Institute Genome Sequencing Center for Infectious Disease"/>
            <person name="Wu L."/>
            <person name="Ma J."/>
        </authorList>
    </citation>
    <scope>NUCLEOTIDE SEQUENCE [LARGE SCALE GENOMIC DNA]</scope>
    <source>
        <strain evidence="8">CCM 8702</strain>
    </source>
</reference>
<keyword evidence="8" id="KW-1185">Reference proteome</keyword>
<feature type="compositionally biased region" description="Basic and acidic residues" evidence="5">
    <location>
        <begin position="181"/>
        <end position="190"/>
    </location>
</feature>
<dbReference type="InterPro" id="IPR011251">
    <property type="entry name" value="Luciferase-like_dom"/>
</dbReference>
<evidence type="ECO:0000313" key="7">
    <source>
        <dbReference type="EMBL" id="GGH82248.1"/>
    </source>
</evidence>
<keyword evidence="2" id="KW-0288">FMN</keyword>
<evidence type="ECO:0000256" key="5">
    <source>
        <dbReference type="SAM" id="MobiDB-lite"/>
    </source>
</evidence>
<protein>
    <submittedName>
        <fullName evidence="7">Alkanesulfonate monooxygenase</fullName>
    </submittedName>
</protein>
<evidence type="ECO:0000256" key="1">
    <source>
        <dbReference type="ARBA" id="ARBA00022630"/>
    </source>
</evidence>
<evidence type="ECO:0000313" key="8">
    <source>
        <dbReference type="Proteomes" id="UP000605427"/>
    </source>
</evidence>
<accession>A0ABQ2A107</accession>
<gene>
    <name evidence="7" type="primary">ssuD</name>
    <name evidence="7" type="ORF">GCM10007362_33270</name>
</gene>
<feature type="region of interest" description="Disordered" evidence="5">
    <location>
        <begin position="175"/>
        <end position="231"/>
    </location>
</feature>
<feature type="domain" description="Luciferase-like" evidence="6">
    <location>
        <begin position="12"/>
        <end position="384"/>
    </location>
</feature>
<dbReference type="Pfam" id="PF00296">
    <property type="entry name" value="Bac_luciferase"/>
    <property type="match status" value="1"/>
</dbReference>
<dbReference type="EMBL" id="BMDD01000004">
    <property type="protein sequence ID" value="GGH82248.1"/>
    <property type="molecule type" value="Genomic_DNA"/>
</dbReference>
<dbReference type="InterPro" id="IPR050172">
    <property type="entry name" value="SsuD_RutA_monooxygenase"/>
</dbReference>
<evidence type="ECO:0000256" key="2">
    <source>
        <dbReference type="ARBA" id="ARBA00022643"/>
    </source>
</evidence>
<evidence type="ECO:0000256" key="4">
    <source>
        <dbReference type="ARBA" id="ARBA00023033"/>
    </source>
</evidence>
<evidence type="ECO:0000256" key="3">
    <source>
        <dbReference type="ARBA" id="ARBA00023002"/>
    </source>
</evidence>
<organism evidence="7 8">
    <name type="scientific">Saccharibacillus endophyticus</name>
    <dbReference type="NCBI Taxonomy" id="2060666"/>
    <lineage>
        <taxon>Bacteria</taxon>
        <taxon>Bacillati</taxon>
        <taxon>Bacillota</taxon>
        <taxon>Bacilli</taxon>
        <taxon>Bacillales</taxon>
        <taxon>Paenibacillaceae</taxon>
        <taxon>Saccharibacillus</taxon>
    </lineage>
</organism>
<dbReference type="Proteomes" id="UP000605427">
    <property type="component" value="Unassembled WGS sequence"/>
</dbReference>
<dbReference type="PANTHER" id="PTHR42847:SF4">
    <property type="entry name" value="ALKANESULFONATE MONOOXYGENASE-RELATED"/>
    <property type="match status" value="1"/>
</dbReference>
<sequence length="421" mass="45717">MTAGEGSKREIEFGWFLPTAGDGAHVGVEPERPATLDYLTEVAQAAETAGFEFVLIPTGGACLDAWVVGSAVMSRTKTLRPLVAVRPGLTAPVLSARMGAALDQLSGGRAMINVVTGSSVQDLEELGDPLARSHDERYERADEYLDVMKRAWANGDKPQASEFAAVSGANGAAPAAAETDAGTKDIDASAKKQAVPSSSEPFRGKHYTFERASGSPRTVQNPHPPFYLGGSSEGAKRVAIRHADTFLMWGEPHAWIEEQIAEIEELRKAYEQETGAPRELRYGLRAQVLVRDTEEEAWAAAREIISKVSPEAIERAEKEFAATDATNQRRQNELRELSKAEQFVVGPNLWTGLSVVRSGGAILIVGTADQVSQRLIEYAELGVSTFILSGYPHLEEAEIFGKEALPLFKQKWADIQKEVVR</sequence>
<evidence type="ECO:0000259" key="6">
    <source>
        <dbReference type="Pfam" id="PF00296"/>
    </source>
</evidence>
<comment type="caution">
    <text evidence="7">The sequence shown here is derived from an EMBL/GenBank/DDBJ whole genome shotgun (WGS) entry which is preliminary data.</text>
</comment>
<name>A0ABQ2A107_9BACL</name>
<dbReference type="PANTHER" id="PTHR42847">
    <property type="entry name" value="ALKANESULFONATE MONOOXYGENASE"/>
    <property type="match status" value="1"/>
</dbReference>
<dbReference type="SUPFAM" id="SSF51679">
    <property type="entry name" value="Bacterial luciferase-like"/>
    <property type="match status" value="1"/>
</dbReference>
<dbReference type="CDD" id="cd01094">
    <property type="entry name" value="Alkanesulfonate_monoxygenase"/>
    <property type="match status" value="1"/>
</dbReference>
<keyword evidence="1" id="KW-0285">Flavoprotein</keyword>
<keyword evidence="3" id="KW-0560">Oxidoreductase</keyword>
<dbReference type="GO" id="GO:0004497">
    <property type="term" value="F:monooxygenase activity"/>
    <property type="evidence" value="ECO:0007669"/>
    <property type="project" value="UniProtKB-KW"/>
</dbReference>